<keyword evidence="1" id="KW-0732">Signal</keyword>
<evidence type="ECO:0000313" key="2">
    <source>
        <dbReference type="EMBL" id="AGW40435.1"/>
    </source>
</evidence>
<evidence type="ECO:0000313" key="3">
    <source>
        <dbReference type="Proteomes" id="UP000016743"/>
    </source>
</evidence>
<sequence length="152" mass="14607">MKRFALVLAAALVVAVSGGPAVPAGASWSRSSFTTVAVSSATINPVPTLSCGAASGLLSGGIPFTWTAPASGGSVLAPQSYTLTWSGTAGSGSVTVPGTSGTTNGATLTLLGTSTVTVTANSSGWTSAPSSQTRTITTALGVGGAVLLWTCA</sequence>
<dbReference type="AlphaFoldDB" id="U3P2B0"/>
<dbReference type="HOGENOM" id="CLU_1720063_0_0_11"/>
<name>U3P2B0_LEIXC</name>
<feature type="signal peptide" evidence="1">
    <location>
        <begin position="1"/>
        <end position="26"/>
    </location>
</feature>
<accession>U3P2B0</accession>
<dbReference type="PATRIC" id="fig|1389489.3.peg.177"/>
<protein>
    <recommendedName>
        <fullName evidence="4">Ig-like domain-containing protein</fullName>
    </recommendedName>
</protein>
<dbReference type="RefSeq" id="WP_021753882.1">
    <property type="nucleotide sequence ID" value="NC_022438.1"/>
</dbReference>
<dbReference type="Proteomes" id="UP000016743">
    <property type="component" value="Chromosome"/>
</dbReference>
<dbReference type="STRING" id="1389489.O159_01880"/>
<dbReference type="EMBL" id="CP006734">
    <property type="protein sequence ID" value="AGW40435.1"/>
    <property type="molecule type" value="Genomic_DNA"/>
</dbReference>
<proteinExistence type="predicted"/>
<keyword evidence="3" id="KW-1185">Reference proteome</keyword>
<organism evidence="2 3">
    <name type="scientific">Leifsonia xyli subsp. cynodontis DSM 46306</name>
    <dbReference type="NCBI Taxonomy" id="1389489"/>
    <lineage>
        <taxon>Bacteria</taxon>
        <taxon>Bacillati</taxon>
        <taxon>Actinomycetota</taxon>
        <taxon>Actinomycetes</taxon>
        <taxon>Micrococcales</taxon>
        <taxon>Microbacteriaceae</taxon>
        <taxon>Leifsonia</taxon>
    </lineage>
</organism>
<evidence type="ECO:0000256" key="1">
    <source>
        <dbReference type="SAM" id="SignalP"/>
    </source>
</evidence>
<gene>
    <name evidence="2" type="ORF">O159_01880</name>
</gene>
<feature type="chain" id="PRO_5004647228" description="Ig-like domain-containing protein" evidence="1">
    <location>
        <begin position="27"/>
        <end position="152"/>
    </location>
</feature>
<reference evidence="2 3" key="1">
    <citation type="journal article" date="2013" name="Genome Announc.">
        <title>Complete Genome Sequence of Leifsonia xyli subsp. cynodontis Strain DSM46306, a Gram-Positive Bacterial Pathogen of Grasses.</title>
        <authorList>
            <person name="Monteiro-Vitorello C.B."/>
            <person name="Zerillo M.M."/>
            <person name="Van Sluys M.A."/>
            <person name="Camargo L.E."/>
            <person name="Kitajima J.P."/>
        </authorList>
    </citation>
    <scope>NUCLEOTIDE SEQUENCE [LARGE SCALE GENOMIC DNA]</scope>
    <source>
        <strain evidence="2 3">DSM 46306</strain>
    </source>
</reference>
<dbReference type="CDD" id="cd00063">
    <property type="entry name" value="FN3"/>
    <property type="match status" value="1"/>
</dbReference>
<evidence type="ECO:0008006" key="4">
    <source>
        <dbReference type="Google" id="ProtNLM"/>
    </source>
</evidence>
<dbReference type="KEGG" id="lxy:O159_01880"/>
<dbReference type="InterPro" id="IPR003961">
    <property type="entry name" value="FN3_dom"/>
</dbReference>